<reference evidence="1 2" key="1">
    <citation type="journal article" date="2021" name="Microbiol. Resour. Announc.">
        <title>Complete Genome Sequences of Two Rhodococcus sp. Strains with Large and Linear Chromosomes, Isolated from Apple Rhizosphere.</title>
        <authorList>
            <person name="Benning S."/>
            <person name="Brugnone N."/>
            <person name="Siani R."/>
            <person name="Kublik S."/>
            <person name="Schloter M."/>
            <person name="Rad V."/>
        </authorList>
    </citation>
    <scope>NUCLEOTIDE SEQUENCE [LARGE SCALE GENOMIC DNA]</scope>
    <source>
        <strain evidence="1 2">R79</strain>
    </source>
</reference>
<reference evidence="1 2" key="2">
    <citation type="journal article" date="2022" name="Arch. Microbiol.">
        <title>Rhodococcus pseudokoreensis sp. nov. isolated from the rhizosphere of young M26 apple rootstocks.</title>
        <authorList>
            <person name="Kampfer P."/>
            <person name="Glaeser S.P."/>
            <person name="Blom J."/>
            <person name="Wolf J."/>
            <person name="Benning S."/>
            <person name="Schloter M."/>
            <person name="Neumann-Schaal M."/>
        </authorList>
    </citation>
    <scope>NUCLEOTIDE SEQUENCE [LARGE SCALE GENOMIC DNA]</scope>
    <source>
        <strain evidence="1 2">R79</strain>
    </source>
</reference>
<accession>A0A974WA90</accession>
<name>A0A974WA90_9NOCA</name>
<keyword evidence="2" id="KW-1185">Reference proteome</keyword>
<dbReference type="Proteomes" id="UP000662986">
    <property type="component" value="Chromosome"/>
</dbReference>
<protein>
    <recommendedName>
        <fullName evidence="3">Phage tail tube protein, TTP</fullName>
    </recommendedName>
</protein>
<sequence length="195" mass="21396">MSTYADPKKAVTYLDGDGFRAPAGTAFPGAAIFASPVVTPAVTGPPSVPAVTWDAFGGIQKGLDLNPTRELKEHEVFNYRDAAYDVTTGPLKERLKFRAVDRSKATTLTRLEGGSVVEIEADEVYEFIRGAGEDFAFIWRAMDFRHKTALYCERVRLVTPPPRSFSGQDLDGWEFELLALAKVREFGTDNGGITV</sequence>
<evidence type="ECO:0008006" key="3">
    <source>
        <dbReference type="Google" id="ProtNLM"/>
    </source>
</evidence>
<evidence type="ECO:0000313" key="1">
    <source>
        <dbReference type="EMBL" id="QSE94198.1"/>
    </source>
</evidence>
<evidence type="ECO:0000313" key="2">
    <source>
        <dbReference type="Proteomes" id="UP000662986"/>
    </source>
</evidence>
<dbReference type="RefSeq" id="WP_206010630.1">
    <property type="nucleotide sequence ID" value="NZ_CP070619.1"/>
</dbReference>
<gene>
    <name evidence="1" type="ORF">JWS13_39165</name>
</gene>
<proteinExistence type="predicted"/>
<organism evidence="1 2">
    <name type="scientific">Rhodococcus pseudokoreensis</name>
    <dbReference type="NCBI Taxonomy" id="2811421"/>
    <lineage>
        <taxon>Bacteria</taxon>
        <taxon>Bacillati</taxon>
        <taxon>Actinomycetota</taxon>
        <taxon>Actinomycetes</taxon>
        <taxon>Mycobacteriales</taxon>
        <taxon>Nocardiaceae</taxon>
        <taxon>Rhodococcus</taxon>
    </lineage>
</organism>
<dbReference type="EMBL" id="CP070619">
    <property type="protein sequence ID" value="QSE94198.1"/>
    <property type="molecule type" value="Genomic_DNA"/>
</dbReference>